<feature type="site" description="Positions MEP for the nucleophilic attack" evidence="7">
    <location>
        <position position="216"/>
    </location>
</feature>
<dbReference type="EC" id="2.7.7.60" evidence="7"/>
<gene>
    <name evidence="7" type="primary">ispD</name>
    <name evidence="8" type="ORF">DPM12_04050</name>
</gene>
<evidence type="ECO:0000256" key="2">
    <source>
        <dbReference type="ARBA" id="ARBA00004787"/>
    </source>
</evidence>
<evidence type="ECO:0000256" key="3">
    <source>
        <dbReference type="ARBA" id="ARBA00009789"/>
    </source>
</evidence>
<dbReference type="InterPro" id="IPR029044">
    <property type="entry name" value="Nucleotide-diphossugar_trans"/>
</dbReference>
<keyword evidence="5 7" id="KW-0548">Nucleotidyltransferase</keyword>
<dbReference type="EMBL" id="QMIG01000002">
    <property type="protein sequence ID" value="RAW18015.1"/>
    <property type="molecule type" value="Genomic_DNA"/>
</dbReference>
<dbReference type="InterPro" id="IPR034683">
    <property type="entry name" value="IspD/TarI"/>
</dbReference>
<accession>A0A329R094</accession>
<comment type="similarity">
    <text evidence="3 7">Belongs to the IspD/TarI cytidylyltransferase family. IspD subfamily.</text>
</comment>
<organism evidence="8 9">
    <name type="scientific">Phytoactinopolyspora halophila</name>
    <dbReference type="NCBI Taxonomy" id="1981511"/>
    <lineage>
        <taxon>Bacteria</taxon>
        <taxon>Bacillati</taxon>
        <taxon>Actinomycetota</taxon>
        <taxon>Actinomycetes</taxon>
        <taxon>Jiangellales</taxon>
        <taxon>Jiangellaceae</taxon>
        <taxon>Phytoactinopolyspora</taxon>
    </lineage>
</organism>
<feature type="site" description="Transition state stabilizer" evidence="7">
    <location>
        <position position="27"/>
    </location>
</feature>
<dbReference type="FunFam" id="3.90.550.10:FF:000003">
    <property type="entry name" value="2-C-methyl-D-erythritol 4-phosphate cytidylyltransferase"/>
    <property type="match status" value="1"/>
</dbReference>
<dbReference type="Pfam" id="PF01128">
    <property type="entry name" value="IspD"/>
    <property type="match status" value="1"/>
</dbReference>
<feature type="site" description="Positions MEP for the nucleophilic attack" evidence="7">
    <location>
        <position position="161"/>
    </location>
</feature>
<dbReference type="Gene3D" id="3.90.550.10">
    <property type="entry name" value="Spore Coat Polysaccharide Biosynthesis Protein SpsA, Chain A"/>
    <property type="match status" value="1"/>
</dbReference>
<dbReference type="CDD" id="cd02516">
    <property type="entry name" value="CDP-ME_synthetase"/>
    <property type="match status" value="1"/>
</dbReference>
<dbReference type="Proteomes" id="UP000250462">
    <property type="component" value="Unassembled WGS sequence"/>
</dbReference>
<evidence type="ECO:0000256" key="5">
    <source>
        <dbReference type="ARBA" id="ARBA00022695"/>
    </source>
</evidence>
<evidence type="ECO:0000313" key="9">
    <source>
        <dbReference type="Proteomes" id="UP000250462"/>
    </source>
</evidence>
<comment type="catalytic activity">
    <reaction evidence="1 7">
        <text>2-C-methyl-D-erythritol 4-phosphate + CTP + H(+) = 4-CDP-2-C-methyl-D-erythritol + diphosphate</text>
        <dbReference type="Rhea" id="RHEA:13429"/>
        <dbReference type="ChEBI" id="CHEBI:15378"/>
        <dbReference type="ChEBI" id="CHEBI:33019"/>
        <dbReference type="ChEBI" id="CHEBI:37563"/>
        <dbReference type="ChEBI" id="CHEBI:57823"/>
        <dbReference type="ChEBI" id="CHEBI:58262"/>
        <dbReference type="EC" id="2.7.7.60"/>
    </reaction>
</comment>
<evidence type="ECO:0000256" key="7">
    <source>
        <dbReference type="HAMAP-Rule" id="MF_00108"/>
    </source>
</evidence>
<dbReference type="GO" id="GO:0050518">
    <property type="term" value="F:2-C-methyl-D-erythritol 4-phosphate cytidylyltransferase activity"/>
    <property type="evidence" value="ECO:0007669"/>
    <property type="project" value="UniProtKB-UniRule"/>
</dbReference>
<keyword evidence="4 7" id="KW-0808">Transferase</keyword>
<sequence>MEVAVAEVGLIIPAAGMGTRLGSELPKALHAIGGTTVLAHALRAGVGSGTVSSIVIAAPSRWETRIHEQLEYELPDTVEARVVEGGERRQDSVRRAMDALPGNIDIVLVHDAARCLTPPALFGDVVSAVAGGHDAVVPGLPVVDTLREVDDRGVVVRTPDRTVLRAVQTPQGFRREVLEDAYRAAAPDEPATDDASLVERTGHQVHIVPGHSEAFKVTHPLDVLLAEALLARRASS</sequence>
<name>A0A329R094_9ACTN</name>
<keyword evidence="9" id="KW-1185">Reference proteome</keyword>
<dbReference type="PANTHER" id="PTHR32125">
    <property type="entry name" value="2-C-METHYL-D-ERYTHRITOL 4-PHOSPHATE CYTIDYLYLTRANSFERASE, CHLOROPLASTIC"/>
    <property type="match status" value="1"/>
</dbReference>
<dbReference type="SUPFAM" id="SSF53448">
    <property type="entry name" value="Nucleotide-diphospho-sugar transferases"/>
    <property type="match status" value="1"/>
</dbReference>
<feature type="site" description="Transition state stabilizer" evidence="7">
    <location>
        <position position="20"/>
    </location>
</feature>
<dbReference type="UniPathway" id="UPA00056">
    <property type="reaction ID" value="UER00093"/>
</dbReference>
<evidence type="ECO:0000313" key="8">
    <source>
        <dbReference type="EMBL" id="RAW18015.1"/>
    </source>
</evidence>
<comment type="caution">
    <text evidence="8">The sequence shown here is derived from an EMBL/GenBank/DDBJ whole genome shotgun (WGS) entry which is preliminary data.</text>
</comment>
<dbReference type="PROSITE" id="PS01295">
    <property type="entry name" value="ISPD"/>
    <property type="match status" value="1"/>
</dbReference>
<dbReference type="InterPro" id="IPR050088">
    <property type="entry name" value="IspD/TarI_cytidylyltransf_bact"/>
</dbReference>
<dbReference type="AlphaFoldDB" id="A0A329R094"/>
<comment type="pathway">
    <text evidence="2 7">Isoprenoid biosynthesis; isopentenyl diphosphate biosynthesis via DXP pathway; isopentenyl diphosphate from 1-deoxy-D-xylulose 5-phosphate: step 2/6.</text>
</comment>
<dbReference type="InterPro" id="IPR018294">
    <property type="entry name" value="ISPD_synthase_CS"/>
</dbReference>
<dbReference type="GO" id="GO:0019288">
    <property type="term" value="P:isopentenyl diphosphate biosynthetic process, methylerythritol 4-phosphate pathway"/>
    <property type="evidence" value="ECO:0007669"/>
    <property type="project" value="UniProtKB-UniRule"/>
</dbReference>
<dbReference type="PANTHER" id="PTHR32125:SF4">
    <property type="entry name" value="2-C-METHYL-D-ERYTHRITOL 4-PHOSPHATE CYTIDYLYLTRANSFERASE, CHLOROPLASTIC"/>
    <property type="match status" value="1"/>
</dbReference>
<dbReference type="RefSeq" id="WP_112256971.1">
    <property type="nucleotide sequence ID" value="NZ_QMIG01000002.1"/>
</dbReference>
<dbReference type="NCBIfam" id="TIGR00453">
    <property type="entry name" value="ispD"/>
    <property type="match status" value="1"/>
</dbReference>
<dbReference type="InterPro" id="IPR001228">
    <property type="entry name" value="IspD"/>
</dbReference>
<dbReference type="OrthoDB" id="9802561at2"/>
<comment type="function">
    <text evidence="7">Catalyzes the formation of 4-diphosphocytidyl-2-C-methyl-D-erythritol from CTP and 2-C-methyl-D-erythritol 4-phosphate (MEP).</text>
</comment>
<protein>
    <recommendedName>
        <fullName evidence="7">2-C-methyl-D-erythritol 4-phosphate cytidylyltransferase</fullName>
        <ecNumber evidence="7">2.7.7.60</ecNumber>
    </recommendedName>
    <alternativeName>
        <fullName evidence="7">4-diphosphocytidyl-2C-methyl-D-erythritol synthase</fullName>
    </alternativeName>
    <alternativeName>
        <fullName evidence="7">MEP cytidylyltransferase</fullName>
        <shortName evidence="7">MCT</shortName>
    </alternativeName>
</protein>
<keyword evidence="6 7" id="KW-0414">Isoprene biosynthesis</keyword>
<evidence type="ECO:0000256" key="4">
    <source>
        <dbReference type="ARBA" id="ARBA00022679"/>
    </source>
</evidence>
<reference evidence="8 9" key="1">
    <citation type="submission" date="2018-06" db="EMBL/GenBank/DDBJ databases">
        <title>Phytoactinopolyspora halophila sp. nov., a novel halophilic actinomycete isolated from a saline soil in China.</title>
        <authorList>
            <person name="Tang S.-K."/>
        </authorList>
    </citation>
    <scope>NUCLEOTIDE SEQUENCE [LARGE SCALE GENOMIC DNA]</scope>
    <source>
        <strain evidence="8 9">YIM 96934</strain>
    </source>
</reference>
<dbReference type="HAMAP" id="MF_00108">
    <property type="entry name" value="IspD"/>
    <property type="match status" value="1"/>
</dbReference>
<proteinExistence type="inferred from homology"/>
<evidence type="ECO:0000256" key="1">
    <source>
        <dbReference type="ARBA" id="ARBA00001282"/>
    </source>
</evidence>
<evidence type="ECO:0000256" key="6">
    <source>
        <dbReference type="ARBA" id="ARBA00023229"/>
    </source>
</evidence>